<evidence type="ECO:0000256" key="1">
    <source>
        <dbReference type="SAM" id="MobiDB-lite"/>
    </source>
</evidence>
<gene>
    <name evidence="3" type="ORF">RBR11_12595</name>
</gene>
<dbReference type="Pfam" id="PF05729">
    <property type="entry name" value="NACHT"/>
    <property type="match status" value="1"/>
</dbReference>
<reference evidence="3 4" key="1">
    <citation type="submission" date="2023-08" db="EMBL/GenBank/DDBJ databases">
        <title>Microbacterium sp. nov., isolated from a waste landfill.</title>
        <authorList>
            <person name="Wen W."/>
        </authorList>
    </citation>
    <scope>NUCLEOTIDE SEQUENCE [LARGE SCALE GENOMIC DNA]</scope>
    <source>
        <strain evidence="3 4">ASV81</strain>
    </source>
</reference>
<dbReference type="SUPFAM" id="SSF52540">
    <property type="entry name" value="P-loop containing nucleoside triphosphate hydrolases"/>
    <property type="match status" value="1"/>
</dbReference>
<dbReference type="Gene3D" id="3.40.50.300">
    <property type="entry name" value="P-loop containing nucleotide triphosphate hydrolases"/>
    <property type="match status" value="1"/>
</dbReference>
<dbReference type="RefSeq" id="WP_308489699.1">
    <property type="nucleotide sequence ID" value="NZ_JAVFCB010000007.1"/>
</dbReference>
<dbReference type="PANTHER" id="PTHR46312">
    <property type="entry name" value="NACHT DOMAIN-CONTAINING PROTEIN"/>
    <property type="match status" value="1"/>
</dbReference>
<dbReference type="InterPro" id="IPR027417">
    <property type="entry name" value="P-loop_NTPase"/>
</dbReference>
<dbReference type="PROSITE" id="PS50837">
    <property type="entry name" value="NACHT"/>
    <property type="match status" value="1"/>
</dbReference>
<keyword evidence="4" id="KW-1185">Reference proteome</keyword>
<protein>
    <submittedName>
        <fullName evidence="3">NACHT domain-containing protein</fullName>
    </submittedName>
</protein>
<feature type="region of interest" description="Disordered" evidence="1">
    <location>
        <begin position="244"/>
        <end position="264"/>
    </location>
</feature>
<evidence type="ECO:0000313" key="4">
    <source>
        <dbReference type="Proteomes" id="UP001230289"/>
    </source>
</evidence>
<comment type="caution">
    <text evidence="3">The sequence shown here is derived from an EMBL/GenBank/DDBJ whole genome shotgun (WGS) entry which is preliminary data.</text>
</comment>
<dbReference type="Proteomes" id="UP001230289">
    <property type="component" value="Unassembled WGS sequence"/>
</dbReference>
<sequence>MAKLPVVEGWEDRAPWEIELRGLFAQPLLIGNVELLPGLVALLPEGITRGASPTHVHLTRLFTRALAYGDSRTADGQSPKERDEARKARAWREGARGTFWLPRTDREDDGSRYPSAEERYLVYSKGSRRSDIQDARRWAGLRWNNAAGKANTEPGSFVVLGRKHLNAFCVQLVDDLKVYLHGLTEGEEQAELSLFADRLAEEQPEQAGLFAAAFADRLDKPAPRYPSHLTPSVLASTMTLSRWPGERGASATPGSMYGGPRTSGGQPALDVLRQTRRAVLLGDPGSGKSTILAAAAIRRIRDEGSPITIACPLSAVAAKLSRELLNREISQILEYLVEVSVDHYASGNAFEPTALAEALRTKPEGLIALDGLDEVPAEKRHLVAELIRKIEPIESSILITSRHVGYERLERDWTEFNTDRLTSEQARDFLGQWFGDENPDGHRRALQAIGLGRRSLSGAHRRTSIGEIPVLLGIVADVASDGEVPDRSGQLYEMYLERFFQRSWQRMHPNQRLTGPEIDRRLAVAERIAFAMMRGAGFGVSGGSQDVAIKADLYVAVTDEERPLLEEMLAIDGILVPHGQHRYERAQPVRWLHKTVHEFLVGSYLARLFRTDRSAWEAHFTYALQLTSAWAVPLEFMMTSLDERDHDEVFRTIEAFASAGDPGRVIRGTARSMAEMTSPGSLFRQRLAGLFVQAEDWDGAFRIDERTWHRLLRHRLDNGSQRFPALGFTSFVKAAESEELGKSLRAAVRRALAASDNAWVSTIRSLWGNQPNIDLWFYAELLRWGPCGSRPELEVAPRRYSPAAVSTALNALADAEEAAQLEFVRFVSYTGVDLRQHIKAHPWLDNQPLVHEVEPIVFDFDNFEAELEAAERPEAALRGVFGSSAACEIAQKLSTENQPKIELLPWAIIGDWLHTLEHPERDVEVSPPSAAELAHAMRALTEDPNSKLDPADLLPLLRAAVVWVRHSYELTNINVVLEVYRQLLRLPRRCGDVGAARASVVKTVDHALYRVLAAQQDAALRAVLASDPSGWADGQVEPTLPIALEFAAGELLDLDVLVDLAAWASKTSSDVVGLLHPRRVRTSDWLNHAELRGVKVESYQATSRDEIARNLSAEGCLPEWRDRLLCQV</sequence>
<accession>A0ABU0XHY7</accession>
<dbReference type="InterPro" id="IPR007111">
    <property type="entry name" value="NACHT_NTPase"/>
</dbReference>
<feature type="domain" description="NACHT" evidence="2">
    <location>
        <begin position="276"/>
        <end position="402"/>
    </location>
</feature>
<dbReference type="EMBL" id="JAVFCB010000007">
    <property type="protein sequence ID" value="MDQ4214754.1"/>
    <property type="molecule type" value="Genomic_DNA"/>
</dbReference>
<dbReference type="CDD" id="cd00267">
    <property type="entry name" value="ABC_ATPase"/>
    <property type="match status" value="1"/>
</dbReference>
<organism evidence="3 4">
    <name type="scientific">Microbacterium capsulatum</name>
    <dbReference type="NCBI Taxonomy" id="3041921"/>
    <lineage>
        <taxon>Bacteria</taxon>
        <taxon>Bacillati</taxon>
        <taxon>Actinomycetota</taxon>
        <taxon>Actinomycetes</taxon>
        <taxon>Micrococcales</taxon>
        <taxon>Microbacteriaceae</taxon>
        <taxon>Microbacterium</taxon>
    </lineage>
</organism>
<dbReference type="PANTHER" id="PTHR46312:SF2">
    <property type="entry name" value="NUCLEOTIDE-BINDING OLIGOMERIZATION DOMAIN-CONTAINING PROTEIN 2-LIKE"/>
    <property type="match status" value="1"/>
</dbReference>
<evidence type="ECO:0000259" key="2">
    <source>
        <dbReference type="PROSITE" id="PS50837"/>
    </source>
</evidence>
<name>A0ABU0XHY7_9MICO</name>
<evidence type="ECO:0000313" key="3">
    <source>
        <dbReference type="EMBL" id="MDQ4214754.1"/>
    </source>
</evidence>
<proteinExistence type="predicted"/>